<dbReference type="InterPro" id="IPR002575">
    <property type="entry name" value="Aminoglycoside_PTrfase"/>
</dbReference>
<dbReference type="Proteomes" id="UP000051213">
    <property type="component" value="Unassembled WGS sequence"/>
</dbReference>
<feature type="domain" description="Aminoglycoside phosphotransferase" evidence="1">
    <location>
        <begin position="28"/>
        <end position="242"/>
    </location>
</feature>
<organism evidence="2 3">
    <name type="scientific">SAR92 bacterium BACL26 MAG-121220-bin70</name>
    <dbReference type="NCBI Taxonomy" id="1655626"/>
    <lineage>
        <taxon>Bacteria</taxon>
        <taxon>Pseudomonadati</taxon>
        <taxon>Pseudomonadota</taxon>
        <taxon>Gammaproteobacteria</taxon>
        <taxon>Cellvibrionales</taxon>
        <taxon>Porticoccaceae</taxon>
        <taxon>SAR92 clade</taxon>
    </lineage>
</organism>
<gene>
    <name evidence="2" type="ORF">ABS24_09700</name>
</gene>
<protein>
    <recommendedName>
        <fullName evidence="1">Aminoglycoside phosphotransferase domain-containing protein</fullName>
    </recommendedName>
</protein>
<dbReference type="Gene3D" id="3.90.1200.10">
    <property type="match status" value="1"/>
</dbReference>
<evidence type="ECO:0000313" key="2">
    <source>
        <dbReference type="EMBL" id="KRO97387.1"/>
    </source>
</evidence>
<accession>A0A0R2UIT0</accession>
<dbReference type="AlphaFoldDB" id="A0A0R2UIT0"/>
<proteinExistence type="predicted"/>
<comment type="caution">
    <text evidence="2">The sequence shown here is derived from an EMBL/GenBank/DDBJ whole genome shotgun (WGS) entry which is preliminary data.</text>
</comment>
<sequence length="345" mass="39921">MSNDLSQGFTDWILAYVPAGNKLAEPLTVSPLKGDAGFRRYYRLNTQPSLIAVNSPPSKEKNEAYVDISLVFKTAGIRRPSIRAVDFSRGFLLLEDFGDQLVQSVLTDKTVEYRYQQAESTLLSIQQLPINPQVFKAYDADLLSEELDLFQQWFVKELLGIRIDSAAQLMIKTLYSDLICSALEQPKVIVHRDYHSRNLMILNDDSIGVIDFQDAVYGPITYDLVSLLRDCYVRWPMALVQERTLKYKQKLEQLGLVEGVGDQDFLRWFDLMGLQRHLKVMGIFSRLALRDQKVDYLNDLSLVIAYSLEVANLYPETREFGYWFKQEITPWLLKKSWYKEWSALQ</sequence>
<dbReference type="Pfam" id="PF01636">
    <property type="entry name" value="APH"/>
    <property type="match status" value="1"/>
</dbReference>
<reference evidence="2 3" key="1">
    <citation type="submission" date="2015-10" db="EMBL/GenBank/DDBJ databases">
        <title>Metagenome-Assembled Genomes uncover a global brackish microbiome.</title>
        <authorList>
            <person name="Hugerth L.W."/>
            <person name="Larsson J."/>
            <person name="Alneberg J."/>
            <person name="Lindh M.V."/>
            <person name="Legrand C."/>
            <person name="Pinhassi J."/>
            <person name="Andersson A.F."/>
        </authorList>
    </citation>
    <scope>NUCLEOTIDE SEQUENCE [LARGE SCALE GENOMIC DNA]</scope>
    <source>
        <strain evidence="2">BACL26 MAG-121220-bin70</strain>
    </source>
</reference>
<dbReference type="Gene3D" id="3.30.200.20">
    <property type="entry name" value="Phosphorylase Kinase, domain 1"/>
    <property type="match status" value="1"/>
</dbReference>
<name>A0A0R2UIT0_9GAMM</name>
<dbReference type="EMBL" id="LICA01000004">
    <property type="protein sequence ID" value="KRO97387.1"/>
    <property type="molecule type" value="Genomic_DNA"/>
</dbReference>
<dbReference type="InterPro" id="IPR011009">
    <property type="entry name" value="Kinase-like_dom_sf"/>
</dbReference>
<evidence type="ECO:0000259" key="1">
    <source>
        <dbReference type="Pfam" id="PF01636"/>
    </source>
</evidence>
<evidence type="ECO:0000313" key="3">
    <source>
        <dbReference type="Proteomes" id="UP000051213"/>
    </source>
</evidence>
<dbReference type="SUPFAM" id="SSF56112">
    <property type="entry name" value="Protein kinase-like (PK-like)"/>
    <property type="match status" value="1"/>
</dbReference>